<accession>A0A9W8AV44</accession>
<dbReference type="Pfam" id="PF00011">
    <property type="entry name" value="HSP20"/>
    <property type="match status" value="1"/>
</dbReference>
<evidence type="ECO:0000256" key="1">
    <source>
        <dbReference type="PROSITE-ProRule" id="PRU00285"/>
    </source>
</evidence>
<comment type="similarity">
    <text evidence="1 2">Belongs to the small heat shock protein (HSP20) family.</text>
</comment>
<gene>
    <name evidence="4" type="ORF">IWQ62_000286</name>
</gene>
<name>A0A9W8AV44_9FUNG</name>
<feature type="domain" description="SHSP" evidence="3">
    <location>
        <begin position="53"/>
        <end position="159"/>
    </location>
</feature>
<comment type="caution">
    <text evidence="4">The sequence shown here is derived from an EMBL/GenBank/DDBJ whole genome shotgun (WGS) entry which is preliminary data.</text>
</comment>
<dbReference type="EMBL" id="JANBPY010000012">
    <property type="protein sequence ID" value="KAJ1969945.1"/>
    <property type="molecule type" value="Genomic_DNA"/>
</dbReference>
<dbReference type="SUPFAM" id="SSF49764">
    <property type="entry name" value="HSP20-like chaperones"/>
    <property type="match status" value="1"/>
</dbReference>
<reference evidence="4" key="1">
    <citation type="submission" date="2022-07" db="EMBL/GenBank/DDBJ databases">
        <title>Phylogenomic reconstructions and comparative analyses of Kickxellomycotina fungi.</title>
        <authorList>
            <person name="Reynolds N.K."/>
            <person name="Stajich J.E."/>
            <person name="Barry K."/>
            <person name="Grigoriev I.V."/>
            <person name="Crous P."/>
            <person name="Smith M.E."/>
        </authorList>
    </citation>
    <scope>NUCLEOTIDE SEQUENCE</scope>
    <source>
        <strain evidence="4">RSA 1196</strain>
    </source>
</reference>
<dbReference type="AlphaFoldDB" id="A0A9W8AV44"/>
<sequence length="159" mass="17831">MPMHYSAFSPRNPLQQPNAQSFNFDHFIQHGIPQRFETWAFPRSQETPLGPTTDHGHQHLEVLRRQDDADGYAVHILIPHVVPASLRVTALLGGLTLRGHTADKKETTSSGLVRGHHNEFSKTFSVPAYIDTSRAEAYTENGIVTIRAPRRSTAPRFTP</sequence>
<dbReference type="OrthoDB" id="1431247at2759"/>
<proteinExistence type="inferred from homology"/>
<dbReference type="CDD" id="cd06464">
    <property type="entry name" value="ACD_sHsps-like"/>
    <property type="match status" value="1"/>
</dbReference>
<evidence type="ECO:0000313" key="4">
    <source>
        <dbReference type="EMBL" id="KAJ1969945.1"/>
    </source>
</evidence>
<evidence type="ECO:0000256" key="2">
    <source>
        <dbReference type="RuleBase" id="RU003616"/>
    </source>
</evidence>
<dbReference type="Proteomes" id="UP001150925">
    <property type="component" value="Unassembled WGS sequence"/>
</dbReference>
<dbReference type="PROSITE" id="PS01031">
    <property type="entry name" value="SHSP"/>
    <property type="match status" value="1"/>
</dbReference>
<dbReference type="InterPro" id="IPR008978">
    <property type="entry name" value="HSP20-like_chaperone"/>
</dbReference>
<organism evidence="4 5">
    <name type="scientific">Dispira parvispora</name>
    <dbReference type="NCBI Taxonomy" id="1520584"/>
    <lineage>
        <taxon>Eukaryota</taxon>
        <taxon>Fungi</taxon>
        <taxon>Fungi incertae sedis</taxon>
        <taxon>Zoopagomycota</taxon>
        <taxon>Kickxellomycotina</taxon>
        <taxon>Dimargaritomycetes</taxon>
        <taxon>Dimargaritales</taxon>
        <taxon>Dimargaritaceae</taxon>
        <taxon>Dispira</taxon>
    </lineage>
</organism>
<evidence type="ECO:0000259" key="3">
    <source>
        <dbReference type="PROSITE" id="PS01031"/>
    </source>
</evidence>
<evidence type="ECO:0000313" key="5">
    <source>
        <dbReference type="Proteomes" id="UP001150925"/>
    </source>
</evidence>
<keyword evidence="5" id="KW-1185">Reference proteome</keyword>
<protein>
    <recommendedName>
        <fullName evidence="3">SHSP domain-containing protein</fullName>
    </recommendedName>
</protein>
<dbReference type="Gene3D" id="2.60.40.790">
    <property type="match status" value="1"/>
</dbReference>
<dbReference type="InterPro" id="IPR002068">
    <property type="entry name" value="A-crystallin/Hsp20_dom"/>
</dbReference>